<dbReference type="Pfam" id="PF20251">
    <property type="entry name" value="Big_14"/>
    <property type="match status" value="1"/>
</dbReference>
<dbReference type="PROSITE" id="PS51257">
    <property type="entry name" value="PROKAR_LIPOPROTEIN"/>
    <property type="match status" value="1"/>
</dbReference>
<dbReference type="RefSeq" id="WP_091265127.1">
    <property type="nucleotide sequence ID" value="NZ_FNFK01000006.1"/>
</dbReference>
<sequence>MLKKTLAAGAVFIIGMVLSGCGDTGEPSPFEEVDTLDGVSISLNQEVYDSEGETFILTVSNQSEEEISYGIAFTVEKQEGNQWITVEPEEEMSFIMIAHILGPGEEAEDELNMHYYEPFEPGEYRVVRQIEGEVLTAEFTVE</sequence>
<dbReference type="EMBL" id="FNFK01000006">
    <property type="protein sequence ID" value="SDJ87472.1"/>
    <property type="molecule type" value="Genomic_DNA"/>
</dbReference>
<reference evidence="3" key="1">
    <citation type="submission" date="2016-10" db="EMBL/GenBank/DDBJ databases">
        <authorList>
            <person name="Varghese N."/>
            <person name="Submissions S."/>
        </authorList>
    </citation>
    <scope>NUCLEOTIDE SEQUENCE [LARGE SCALE GENOMIC DNA]</scope>
    <source>
        <strain evidence="3">DSM 19181</strain>
    </source>
</reference>
<name>A0A1G8XA28_9LACT</name>
<protein>
    <recommendedName>
        <fullName evidence="1">Bacterial Ig-like domain-containing protein</fullName>
    </recommendedName>
</protein>
<accession>A0A1G8XA28</accession>
<evidence type="ECO:0000313" key="2">
    <source>
        <dbReference type="EMBL" id="SDJ87472.1"/>
    </source>
</evidence>
<gene>
    <name evidence="2" type="ORF">SAMN04488098_100624</name>
</gene>
<evidence type="ECO:0000259" key="1">
    <source>
        <dbReference type="Pfam" id="PF20251"/>
    </source>
</evidence>
<dbReference type="AlphaFoldDB" id="A0A1G8XA28"/>
<dbReference type="OrthoDB" id="2697362at2"/>
<dbReference type="InterPro" id="IPR046878">
    <property type="entry name" value="Big_14"/>
</dbReference>
<dbReference type="Proteomes" id="UP000199433">
    <property type="component" value="Unassembled WGS sequence"/>
</dbReference>
<organism evidence="2 3">
    <name type="scientific">Alkalibacterium thalassium</name>
    <dbReference type="NCBI Taxonomy" id="426701"/>
    <lineage>
        <taxon>Bacteria</taxon>
        <taxon>Bacillati</taxon>
        <taxon>Bacillota</taxon>
        <taxon>Bacilli</taxon>
        <taxon>Lactobacillales</taxon>
        <taxon>Carnobacteriaceae</taxon>
        <taxon>Alkalibacterium</taxon>
    </lineage>
</organism>
<dbReference type="STRING" id="426701.SAMN04488098_100624"/>
<feature type="domain" description="Bacterial Ig-like" evidence="1">
    <location>
        <begin position="37"/>
        <end position="140"/>
    </location>
</feature>
<evidence type="ECO:0000313" key="3">
    <source>
        <dbReference type="Proteomes" id="UP000199433"/>
    </source>
</evidence>
<keyword evidence="3" id="KW-1185">Reference proteome</keyword>
<proteinExistence type="predicted"/>